<evidence type="ECO:0000256" key="1">
    <source>
        <dbReference type="SAM" id="Phobius"/>
    </source>
</evidence>
<dbReference type="Proteomes" id="UP001054945">
    <property type="component" value="Unassembled WGS sequence"/>
</dbReference>
<reference evidence="2 3" key="1">
    <citation type="submission" date="2021-06" db="EMBL/GenBank/DDBJ databases">
        <title>Caerostris extrusa draft genome.</title>
        <authorList>
            <person name="Kono N."/>
            <person name="Arakawa K."/>
        </authorList>
    </citation>
    <scope>NUCLEOTIDE SEQUENCE [LARGE SCALE GENOMIC DNA]</scope>
</reference>
<dbReference type="AlphaFoldDB" id="A0AAV4X7D3"/>
<feature type="transmembrane region" description="Helical" evidence="1">
    <location>
        <begin position="44"/>
        <end position="65"/>
    </location>
</feature>
<proteinExistence type="predicted"/>
<feature type="transmembrane region" description="Helical" evidence="1">
    <location>
        <begin position="71"/>
        <end position="91"/>
    </location>
</feature>
<feature type="transmembrane region" description="Helical" evidence="1">
    <location>
        <begin position="112"/>
        <end position="130"/>
    </location>
</feature>
<sequence>MPLNPSIKRQHYLRAERRALSLCYRNFKKNQVAWRQSCGKDSPICLLLFTELVPYILLFSFFLTSQKFLSLAFYYFLLLPAVLCFISLSHFPKSISPVFRVEFRVLKFRIRSFTDLFSFCSAAAFVYGPLPSVLYPIYKRDVEKERSGIRCLEFNIIAILNNERRKLLMRVLYPVCKRDVERSVFGVIRFWVVNSVAGDIVHNSVRWKLLMCLGNQIGMPKGSESFPDKNSELLTKKKRKPELQNRRYLIRYKKSRYRNGSRDDFQKDRFPFA</sequence>
<gene>
    <name evidence="2" type="ORF">CEXT_763281</name>
</gene>
<name>A0AAV4X7D3_CAEEX</name>
<organism evidence="2 3">
    <name type="scientific">Caerostris extrusa</name>
    <name type="common">Bark spider</name>
    <name type="synonym">Caerostris bankana</name>
    <dbReference type="NCBI Taxonomy" id="172846"/>
    <lineage>
        <taxon>Eukaryota</taxon>
        <taxon>Metazoa</taxon>
        <taxon>Ecdysozoa</taxon>
        <taxon>Arthropoda</taxon>
        <taxon>Chelicerata</taxon>
        <taxon>Arachnida</taxon>
        <taxon>Araneae</taxon>
        <taxon>Araneomorphae</taxon>
        <taxon>Entelegynae</taxon>
        <taxon>Araneoidea</taxon>
        <taxon>Araneidae</taxon>
        <taxon>Caerostris</taxon>
    </lineage>
</organism>
<keyword evidence="1" id="KW-1133">Transmembrane helix</keyword>
<dbReference type="EMBL" id="BPLR01017241">
    <property type="protein sequence ID" value="GIY89674.1"/>
    <property type="molecule type" value="Genomic_DNA"/>
</dbReference>
<comment type="caution">
    <text evidence="2">The sequence shown here is derived from an EMBL/GenBank/DDBJ whole genome shotgun (WGS) entry which is preliminary data.</text>
</comment>
<protein>
    <submittedName>
        <fullName evidence="2">Uncharacterized protein</fullName>
    </submittedName>
</protein>
<accession>A0AAV4X7D3</accession>
<evidence type="ECO:0000313" key="2">
    <source>
        <dbReference type="EMBL" id="GIY89674.1"/>
    </source>
</evidence>
<keyword evidence="1" id="KW-0812">Transmembrane</keyword>
<keyword evidence="1" id="KW-0472">Membrane</keyword>
<evidence type="ECO:0000313" key="3">
    <source>
        <dbReference type="Proteomes" id="UP001054945"/>
    </source>
</evidence>
<keyword evidence="3" id="KW-1185">Reference proteome</keyword>